<name>A0A2C9UFN7_MANES</name>
<organism evidence="2">
    <name type="scientific">Manihot esculenta</name>
    <name type="common">Cassava</name>
    <name type="synonym">Jatropha manihot</name>
    <dbReference type="NCBI Taxonomy" id="3983"/>
    <lineage>
        <taxon>Eukaryota</taxon>
        <taxon>Viridiplantae</taxon>
        <taxon>Streptophyta</taxon>
        <taxon>Embryophyta</taxon>
        <taxon>Tracheophyta</taxon>
        <taxon>Spermatophyta</taxon>
        <taxon>Magnoliopsida</taxon>
        <taxon>eudicotyledons</taxon>
        <taxon>Gunneridae</taxon>
        <taxon>Pentapetalae</taxon>
        <taxon>rosids</taxon>
        <taxon>fabids</taxon>
        <taxon>Malpighiales</taxon>
        <taxon>Euphorbiaceae</taxon>
        <taxon>Crotonoideae</taxon>
        <taxon>Manihoteae</taxon>
        <taxon>Manihot</taxon>
    </lineage>
</organism>
<evidence type="ECO:0000313" key="2">
    <source>
        <dbReference type="EMBL" id="OAY29317.1"/>
    </source>
</evidence>
<evidence type="ECO:0000256" key="1">
    <source>
        <dbReference type="SAM" id="Phobius"/>
    </source>
</evidence>
<feature type="transmembrane region" description="Helical" evidence="1">
    <location>
        <begin position="7"/>
        <end position="23"/>
    </location>
</feature>
<keyword evidence="1" id="KW-0472">Membrane</keyword>
<accession>A0A2C9UFN7</accession>
<dbReference type="AlphaFoldDB" id="A0A2C9UFN7"/>
<keyword evidence="1" id="KW-0812">Transmembrane</keyword>
<keyword evidence="1" id="KW-1133">Transmembrane helix</keyword>
<sequence>MLNIYMLYCYVPLSLTLTERFFIIRWPQLAIYVGSTMYGCSMMFLLNYDSAGMATGRCLRN</sequence>
<reference evidence="2" key="1">
    <citation type="submission" date="2016-02" db="EMBL/GenBank/DDBJ databases">
        <title>WGS assembly of Manihot esculenta.</title>
        <authorList>
            <person name="Bredeson J.V."/>
            <person name="Prochnik S.E."/>
            <person name="Lyons J.B."/>
            <person name="Schmutz J."/>
            <person name="Grimwood J."/>
            <person name="Vrebalov J."/>
            <person name="Bart R.S."/>
            <person name="Amuge T."/>
            <person name="Ferguson M.E."/>
            <person name="Green R."/>
            <person name="Putnam N."/>
            <person name="Stites J."/>
            <person name="Rounsley S."/>
            <person name="Rokhsar D.S."/>
        </authorList>
    </citation>
    <scope>NUCLEOTIDE SEQUENCE [LARGE SCALE GENOMIC DNA]</scope>
    <source>
        <tissue evidence="2">Leaf</tissue>
    </source>
</reference>
<gene>
    <name evidence="2" type="ORF">MANES_15G135400</name>
</gene>
<proteinExistence type="predicted"/>
<feature type="transmembrane region" description="Helical" evidence="1">
    <location>
        <begin position="29"/>
        <end position="48"/>
    </location>
</feature>
<dbReference type="EMBL" id="CM004401">
    <property type="protein sequence ID" value="OAY29317.1"/>
    <property type="molecule type" value="Genomic_DNA"/>
</dbReference>
<protein>
    <submittedName>
        <fullName evidence="2">Uncharacterized protein</fullName>
    </submittedName>
</protein>